<name>A0ACC2U0J8_9FUNG</name>
<evidence type="ECO:0000313" key="2">
    <source>
        <dbReference type="Proteomes" id="UP001165960"/>
    </source>
</evidence>
<sequence length="197" mass="21849">MSILIPLILNVPLLVLGIFGGNEIQICLIKNGPIVNDVLEIMYTSLIPSLTILYCGTVSLLVILRIKEEFHARKASGLTNSSGEKLDSIYSLWYLARRTCLYPSSCFLSCIGSSVSTVYYFFFRKRPLGLILWEHVGLGLMGILSLLAFVADPEIFAAIPEIFKGARSNNPLNPDFYQMRINSDSAMSYENLAGPVM</sequence>
<evidence type="ECO:0000313" key="1">
    <source>
        <dbReference type="EMBL" id="KAJ9080515.1"/>
    </source>
</evidence>
<proteinExistence type="predicted"/>
<gene>
    <name evidence="1" type="ORF">DSO57_1024118</name>
</gene>
<keyword evidence="2" id="KW-1185">Reference proteome</keyword>
<accession>A0ACC2U0J8</accession>
<comment type="caution">
    <text evidence="1">The sequence shown here is derived from an EMBL/GenBank/DDBJ whole genome shotgun (WGS) entry which is preliminary data.</text>
</comment>
<organism evidence="1 2">
    <name type="scientific">Entomophthora muscae</name>
    <dbReference type="NCBI Taxonomy" id="34485"/>
    <lineage>
        <taxon>Eukaryota</taxon>
        <taxon>Fungi</taxon>
        <taxon>Fungi incertae sedis</taxon>
        <taxon>Zoopagomycota</taxon>
        <taxon>Entomophthoromycotina</taxon>
        <taxon>Entomophthoromycetes</taxon>
        <taxon>Entomophthorales</taxon>
        <taxon>Entomophthoraceae</taxon>
        <taxon>Entomophthora</taxon>
    </lineage>
</organism>
<dbReference type="Proteomes" id="UP001165960">
    <property type="component" value="Unassembled WGS sequence"/>
</dbReference>
<protein>
    <submittedName>
        <fullName evidence="1">Uncharacterized protein</fullName>
    </submittedName>
</protein>
<reference evidence="1" key="1">
    <citation type="submission" date="2022-04" db="EMBL/GenBank/DDBJ databases">
        <title>Genome of the entomopathogenic fungus Entomophthora muscae.</title>
        <authorList>
            <person name="Elya C."/>
            <person name="Lovett B.R."/>
            <person name="Lee E."/>
            <person name="Macias A.M."/>
            <person name="Hajek A.E."/>
            <person name="De Bivort B.L."/>
            <person name="Kasson M.T."/>
            <person name="De Fine Licht H.H."/>
            <person name="Stajich J.E."/>
        </authorList>
    </citation>
    <scope>NUCLEOTIDE SEQUENCE</scope>
    <source>
        <strain evidence="1">Berkeley</strain>
    </source>
</reference>
<dbReference type="EMBL" id="QTSX02001549">
    <property type="protein sequence ID" value="KAJ9080515.1"/>
    <property type="molecule type" value="Genomic_DNA"/>
</dbReference>